<sequence>MRKKTTASPASTASAAAGQAAPASATFDVRLMNGLARALLVVFVLLALTYFARWVMQHPVFSISGLTVLGDVRHSNARTLRARVMPHIQGTFLTVDLPAVQRVFEAQPWVRRAVVQREFPNRLRVILEEHQPAAYWGQEQGTDQGAGAQALLNRQGEVFEANLDEVETENLPRLDGPVARATEVLAMQRDMEPLLAPQGLRTASLVLTPRGNWQLGVRQVAAVPAGAPRGTGSVALIELGGGEAPEVKARLQRFLDTAAQVAAHHRRDLTALESADLRYAQGYALRLRGVSTVAALDKARTK</sequence>
<dbReference type="eggNOG" id="COG1589">
    <property type="taxonomic scope" value="Bacteria"/>
</dbReference>
<gene>
    <name evidence="9" type="primary">ftsQ</name>
    <name evidence="11" type="ORF">HGR_01116</name>
</gene>
<dbReference type="InterPro" id="IPR026579">
    <property type="entry name" value="FtsQ"/>
</dbReference>
<evidence type="ECO:0000256" key="1">
    <source>
        <dbReference type="ARBA" id="ARBA00004370"/>
    </source>
</evidence>
<dbReference type="GO" id="GO:0043093">
    <property type="term" value="P:FtsZ-dependent cytokinesis"/>
    <property type="evidence" value="ECO:0007669"/>
    <property type="project" value="UniProtKB-UniRule"/>
</dbReference>
<accession>F3KP72</accession>
<dbReference type="Proteomes" id="UP000016368">
    <property type="component" value="Unassembled WGS sequence"/>
</dbReference>
<dbReference type="InterPro" id="IPR034746">
    <property type="entry name" value="POTRA"/>
</dbReference>
<keyword evidence="3 9" id="KW-0997">Cell inner membrane</keyword>
<dbReference type="GO" id="GO:0005886">
    <property type="term" value="C:plasma membrane"/>
    <property type="evidence" value="ECO:0007669"/>
    <property type="project" value="UniProtKB-SubCell"/>
</dbReference>
<feature type="transmembrane region" description="Helical" evidence="9">
    <location>
        <begin position="35"/>
        <end position="56"/>
    </location>
</feature>
<dbReference type="Pfam" id="PF08478">
    <property type="entry name" value="POTRA_1"/>
    <property type="match status" value="1"/>
</dbReference>
<evidence type="ECO:0000256" key="5">
    <source>
        <dbReference type="ARBA" id="ARBA00022692"/>
    </source>
</evidence>
<dbReference type="PANTHER" id="PTHR35851:SF1">
    <property type="entry name" value="CELL DIVISION PROTEIN FTSQ"/>
    <property type="match status" value="1"/>
</dbReference>
<evidence type="ECO:0000256" key="6">
    <source>
        <dbReference type="ARBA" id="ARBA00022989"/>
    </source>
</evidence>
<keyword evidence="6 9" id="KW-1133">Transmembrane helix</keyword>
<evidence type="ECO:0000256" key="7">
    <source>
        <dbReference type="ARBA" id="ARBA00023136"/>
    </source>
</evidence>
<evidence type="ECO:0000256" key="4">
    <source>
        <dbReference type="ARBA" id="ARBA00022618"/>
    </source>
</evidence>
<keyword evidence="12" id="KW-1185">Reference proteome</keyword>
<dbReference type="EMBL" id="AEGR01000014">
    <property type="protein sequence ID" value="EGI78473.1"/>
    <property type="molecule type" value="Genomic_DNA"/>
</dbReference>
<dbReference type="OrthoDB" id="9790370at2"/>
<keyword evidence="4 9" id="KW-0132">Cell division</keyword>
<dbReference type="PANTHER" id="PTHR35851">
    <property type="entry name" value="CELL DIVISION PROTEIN FTSQ"/>
    <property type="match status" value="1"/>
</dbReference>
<evidence type="ECO:0000259" key="10">
    <source>
        <dbReference type="PROSITE" id="PS51779"/>
    </source>
</evidence>
<evidence type="ECO:0000256" key="8">
    <source>
        <dbReference type="ARBA" id="ARBA00023306"/>
    </source>
</evidence>
<organism evidence="11 12">
    <name type="scientific">Hylemonella gracilis ATCC 19624</name>
    <dbReference type="NCBI Taxonomy" id="887062"/>
    <lineage>
        <taxon>Bacteria</taxon>
        <taxon>Pseudomonadati</taxon>
        <taxon>Pseudomonadota</taxon>
        <taxon>Betaproteobacteria</taxon>
        <taxon>Burkholderiales</taxon>
        <taxon>Comamonadaceae</taxon>
        <taxon>Hylemonella</taxon>
    </lineage>
</organism>
<dbReference type="HAMAP" id="MF_00911">
    <property type="entry name" value="FtsQ_subfam"/>
    <property type="match status" value="1"/>
</dbReference>
<comment type="subcellular location">
    <subcellularLocation>
        <location evidence="9">Cell inner membrane</location>
        <topology evidence="9">Single-pass type II membrane protein</topology>
    </subcellularLocation>
    <subcellularLocation>
        <location evidence="1">Membrane</location>
    </subcellularLocation>
    <text evidence="9">Localizes to the division septum.</text>
</comment>
<name>F3KP72_9BURK</name>
<keyword evidence="8 9" id="KW-0131">Cell cycle</keyword>
<comment type="caution">
    <text evidence="11">The sequence shown here is derived from an EMBL/GenBank/DDBJ whole genome shotgun (WGS) entry which is preliminary data.</text>
</comment>
<dbReference type="InterPro" id="IPR045335">
    <property type="entry name" value="FtsQ_C_sf"/>
</dbReference>
<dbReference type="InterPro" id="IPR005548">
    <property type="entry name" value="Cell_div_FtsQ/DivIB_C"/>
</dbReference>
<dbReference type="PROSITE" id="PS51779">
    <property type="entry name" value="POTRA"/>
    <property type="match status" value="1"/>
</dbReference>
<evidence type="ECO:0000256" key="9">
    <source>
        <dbReference type="HAMAP-Rule" id="MF_00911"/>
    </source>
</evidence>
<dbReference type="InterPro" id="IPR013685">
    <property type="entry name" value="POTRA_FtsQ_type"/>
</dbReference>
<evidence type="ECO:0000313" key="12">
    <source>
        <dbReference type="Proteomes" id="UP000016368"/>
    </source>
</evidence>
<feature type="domain" description="POTRA" evidence="10">
    <location>
        <begin position="61"/>
        <end position="130"/>
    </location>
</feature>
<protein>
    <recommendedName>
        <fullName evidence="9">Cell division protein FtsQ</fullName>
    </recommendedName>
</protein>
<evidence type="ECO:0000313" key="11">
    <source>
        <dbReference type="EMBL" id="EGI78473.1"/>
    </source>
</evidence>
<dbReference type="GO" id="GO:0032153">
    <property type="term" value="C:cell division site"/>
    <property type="evidence" value="ECO:0007669"/>
    <property type="project" value="UniProtKB-UniRule"/>
</dbReference>
<keyword evidence="2 9" id="KW-1003">Cell membrane</keyword>
<proteinExistence type="inferred from homology"/>
<keyword evidence="7 9" id="KW-0472">Membrane</keyword>
<dbReference type="RefSeq" id="WP_006296192.1">
    <property type="nucleotide sequence ID" value="NZ_AEGR01000014.1"/>
</dbReference>
<comment type="similarity">
    <text evidence="9">Belongs to the FtsQ/DivIB family. FtsQ subfamily.</text>
</comment>
<evidence type="ECO:0000256" key="3">
    <source>
        <dbReference type="ARBA" id="ARBA00022519"/>
    </source>
</evidence>
<dbReference type="AlphaFoldDB" id="F3KP72"/>
<reference evidence="11 12" key="1">
    <citation type="journal article" date="2011" name="EMBO J.">
        <title>Structural diversity of bacterial flagellar motors.</title>
        <authorList>
            <person name="Chen S."/>
            <person name="Beeby M."/>
            <person name="Murphy G.E."/>
            <person name="Leadbetter J.R."/>
            <person name="Hendrixson D.R."/>
            <person name="Briegel A."/>
            <person name="Li Z."/>
            <person name="Shi J."/>
            <person name="Tocheva E.I."/>
            <person name="Muller A."/>
            <person name="Dobro M.J."/>
            <person name="Jensen G.J."/>
        </authorList>
    </citation>
    <scope>NUCLEOTIDE SEQUENCE [LARGE SCALE GENOMIC DNA]</scope>
    <source>
        <strain evidence="11 12">ATCC 19624</strain>
    </source>
</reference>
<dbReference type="STRING" id="887062.HGR_01116"/>
<dbReference type="Gene3D" id="3.40.50.11690">
    <property type="entry name" value="Cell division protein FtsQ/DivIB"/>
    <property type="match status" value="1"/>
</dbReference>
<keyword evidence="5 9" id="KW-0812">Transmembrane</keyword>
<dbReference type="Gene3D" id="3.10.20.310">
    <property type="entry name" value="membrane protein fhac"/>
    <property type="match status" value="1"/>
</dbReference>
<dbReference type="GO" id="GO:0090529">
    <property type="term" value="P:cell septum assembly"/>
    <property type="evidence" value="ECO:0007669"/>
    <property type="project" value="InterPro"/>
</dbReference>
<comment type="subunit">
    <text evidence="9">Part of a complex composed of FtsB, FtsL and FtsQ.</text>
</comment>
<dbReference type="Pfam" id="PF03799">
    <property type="entry name" value="FtsQ_DivIB_C"/>
    <property type="match status" value="1"/>
</dbReference>
<comment type="function">
    <text evidence="9">Essential cell division protein. May link together the upstream cell division proteins, which are predominantly cytoplasmic, with the downstream cell division proteins, which are predominantly periplasmic. May control correct divisome assembly.</text>
</comment>
<evidence type="ECO:0000256" key="2">
    <source>
        <dbReference type="ARBA" id="ARBA00022475"/>
    </source>
</evidence>